<evidence type="ECO:0000313" key="7">
    <source>
        <dbReference type="EMBL" id="GAA4714037.1"/>
    </source>
</evidence>
<dbReference type="Pfam" id="PF04073">
    <property type="entry name" value="tRNA_edit"/>
    <property type="match status" value="1"/>
</dbReference>
<dbReference type="SUPFAM" id="SSF55826">
    <property type="entry name" value="YbaK/ProRS associated domain"/>
    <property type="match status" value="1"/>
</dbReference>
<protein>
    <recommendedName>
        <fullName evidence="4">Cys-tRNA(Pro)/Cys-tRNA(Cys) deacylase</fullName>
        <ecNumber evidence="4">4.2.-.-</ecNumber>
    </recommendedName>
</protein>
<dbReference type="InterPro" id="IPR007214">
    <property type="entry name" value="YbaK/aa-tRNA-synth-assoc-dom"/>
</dbReference>
<dbReference type="RefSeq" id="WP_253873858.1">
    <property type="nucleotide sequence ID" value="NZ_BAABHM010000018.1"/>
</dbReference>
<organism evidence="7 8">
    <name type="scientific">Promicromonospora umidemergens</name>
    <dbReference type="NCBI Taxonomy" id="629679"/>
    <lineage>
        <taxon>Bacteria</taxon>
        <taxon>Bacillati</taxon>
        <taxon>Actinomycetota</taxon>
        <taxon>Actinomycetes</taxon>
        <taxon>Micrococcales</taxon>
        <taxon>Promicromonosporaceae</taxon>
        <taxon>Promicromonospora</taxon>
    </lineage>
</organism>
<proteinExistence type="inferred from homology"/>
<dbReference type="CDD" id="cd00002">
    <property type="entry name" value="YbaK_deacylase"/>
    <property type="match status" value="1"/>
</dbReference>
<dbReference type="NCBIfam" id="TIGR00011">
    <property type="entry name" value="YbaK_EbsC"/>
    <property type="match status" value="1"/>
</dbReference>
<reference evidence="8" key="1">
    <citation type="journal article" date="2019" name="Int. J. Syst. Evol. Microbiol.">
        <title>The Global Catalogue of Microorganisms (GCM) 10K type strain sequencing project: providing services to taxonomists for standard genome sequencing and annotation.</title>
        <authorList>
            <consortium name="The Broad Institute Genomics Platform"/>
            <consortium name="The Broad Institute Genome Sequencing Center for Infectious Disease"/>
            <person name="Wu L."/>
            <person name="Ma J."/>
        </authorList>
    </citation>
    <scope>NUCLEOTIDE SEQUENCE [LARGE SCALE GENOMIC DNA]</scope>
    <source>
        <strain evidence="8">JCM 17975</strain>
    </source>
</reference>
<dbReference type="PANTHER" id="PTHR30411">
    <property type="entry name" value="CYTOPLASMIC PROTEIN"/>
    <property type="match status" value="1"/>
</dbReference>
<evidence type="ECO:0000256" key="4">
    <source>
        <dbReference type="PIRNR" id="PIRNR006181"/>
    </source>
</evidence>
<sequence length="178" mass="18475">MAKNSESRANRATTKKAARAGHGTPAVVSLEKAGVPHTLHPYEHDPSSDLSFGMEAAEAIGVDAPQVFKTLLAEVNGKLVVGIVPVDRRLDLKALARAVGGKRAAMAEPATAERATGYVVGGISPLGQKTRHTTVLDESAQAYDVVYVSGGRRGLDVCLAPAALLTLTAGRTAPIARD</sequence>
<dbReference type="EMBL" id="BAABHM010000018">
    <property type="protein sequence ID" value="GAA4714037.1"/>
    <property type="molecule type" value="Genomic_DNA"/>
</dbReference>
<evidence type="ECO:0000313" key="8">
    <source>
        <dbReference type="Proteomes" id="UP001500843"/>
    </source>
</evidence>
<evidence type="ECO:0000256" key="3">
    <source>
        <dbReference type="ARBA" id="ARBA00023239"/>
    </source>
</evidence>
<feature type="domain" description="YbaK/aminoacyl-tRNA synthetase-associated" evidence="6">
    <location>
        <begin position="55"/>
        <end position="166"/>
    </location>
</feature>
<feature type="region of interest" description="Disordered" evidence="5">
    <location>
        <begin position="1"/>
        <end position="24"/>
    </location>
</feature>
<keyword evidence="8" id="KW-1185">Reference proteome</keyword>
<dbReference type="EC" id="4.2.-.-" evidence="4"/>
<evidence type="ECO:0000256" key="1">
    <source>
        <dbReference type="ARBA" id="ARBA00009798"/>
    </source>
</evidence>
<dbReference type="InterPro" id="IPR004369">
    <property type="entry name" value="Prolyl-tRNA_editing_YbaK/EbsC"/>
</dbReference>
<dbReference type="Proteomes" id="UP001500843">
    <property type="component" value="Unassembled WGS sequence"/>
</dbReference>
<evidence type="ECO:0000256" key="2">
    <source>
        <dbReference type="ARBA" id="ARBA00022917"/>
    </source>
</evidence>
<name>A0ABP8XSU6_9MICO</name>
<dbReference type="PANTHER" id="PTHR30411:SF0">
    <property type="entry name" value="CYS-TRNA(PRO)_CYS-TRNA(CYS) DEACYLASE YBAK"/>
    <property type="match status" value="1"/>
</dbReference>
<gene>
    <name evidence="7" type="primary">ybaK</name>
    <name evidence="7" type="ORF">GCM10023198_41450</name>
</gene>
<dbReference type="InterPro" id="IPR036754">
    <property type="entry name" value="YbaK/aa-tRNA-synt-asso_dom_sf"/>
</dbReference>
<comment type="similarity">
    <text evidence="1 4">Belongs to the prolyl-tRNA editing family. YbaK/EbsC subfamily.</text>
</comment>
<keyword evidence="3 4" id="KW-0456">Lyase</keyword>
<evidence type="ECO:0000259" key="6">
    <source>
        <dbReference type="Pfam" id="PF04073"/>
    </source>
</evidence>
<keyword evidence="2 4" id="KW-0648">Protein biosynthesis</keyword>
<accession>A0ABP8XSU6</accession>
<dbReference type="PIRSF" id="PIRSF006181">
    <property type="entry name" value="EbsC_YbaK"/>
    <property type="match status" value="1"/>
</dbReference>
<evidence type="ECO:0000256" key="5">
    <source>
        <dbReference type="SAM" id="MobiDB-lite"/>
    </source>
</evidence>
<dbReference type="Gene3D" id="3.90.960.10">
    <property type="entry name" value="YbaK/aminoacyl-tRNA synthetase-associated domain"/>
    <property type="match status" value="1"/>
</dbReference>
<comment type="caution">
    <text evidence="7">The sequence shown here is derived from an EMBL/GenBank/DDBJ whole genome shotgun (WGS) entry which is preliminary data.</text>
</comment>